<name>A0A7W6JZP8_9SPHN</name>
<keyword evidence="4" id="KW-0547">Nucleotide-binding</keyword>
<sequence>MRILGAVLAGGRSSRFGSDKALAMLEGRPLIAHAIEALAAHAETVVSCGRPWPGLVSIDDSPAGGHGPLAGLNAALRYAIEYRFDSVLCAPIDVYPLPDALKLLVRNNPAVLRTQWAIGHWPVALGPALDRHLASGALSIRSWLQASDAQLIDDQHLGLRNINSAEDLPGPPISPAEPL</sequence>
<dbReference type="InterPro" id="IPR025877">
    <property type="entry name" value="MobA-like_NTP_Trfase"/>
</dbReference>
<evidence type="ECO:0000313" key="9">
    <source>
        <dbReference type="EMBL" id="MBB4101417.1"/>
    </source>
</evidence>
<evidence type="ECO:0000259" key="8">
    <source>
        <dbReference type="Pfam" id="PF12804"/>
    </source>
</evidence>
<evidence type="ECO:0000256" key="4">
    <source>
        <dbReference type="ARBA" id="ARBA00022741"/>
    </source>
</evidence>
<dbReference type="Proteomes" id="UP000557392">
    <property type="component" value="Unassembled WGS sequence"/>
</dbReference>
<dbReference type="GO" id="GO:0005525">
    <property type="term" value="F:GTP binding"/>
    <property type="evidence" value="ECO:0007669"/>
    <property type="project" value="UniProtKB-KW"/>
</dbReference>
<keyword evidence="2 9" id="KW-0808">Transferase</keyword>
<dbReference type="GO" id="GO:0061603">
    <property type="term" value="F:molybdenum cofactor guanylyltransferase activity"/>
    <property type="evidence" value="ECO:0007669"/>
    <property type="project" value="UniProtKB-EC"/>
</dbReference>
<keyword evidence="5" id="KW-0460">Magnesium</keyword>
<dbReference type="CDD" id="cd02503">
    <property type="entry name" value="MobA"/>
    <property type="match status" value="1"/>
</dbReference>
<dbReference type="PANTHER" id="PTHR19136">
    <property type="entry name" value="MOLYBDENUM COFACTOR GUANYLYLTRANSFERASE"/>
    <property type="match status" value="1"/>
</dbReference>
<dbReference type="EMBL" id="JACIEH010000006">
    <property type="protein sequence ID" value="MBB4101417.1"/>
    <property type="molecule type" value="Genomic_DNA"/>
</dbReference>
<accession>A0A7W6JZP8</accession>
<dbReference type="InterPro" id="IPR013482">
    <property type="entry name" value="Molybde_CF_guanTrfase"/>
</dbReference>
<evidence type="ECO:0000256" key="2">
    <source>
        <dbReference type="ARBA" id="ARBA00022679"/>
    </source>
</evidence>
<reference evidence="9 10" key="1">
    <citation type="submission" date="2020-08" db="EMBL/GenBank/DDBJ databases">
        <title>Genomic Encyclopedia of Type Strains, Phase IV (KMG-IV): sequencing the most valuable type-strain genomes for metagenomic binning, comparative biology and taxonomic classification.</title>
        <authorList>
            <person name="Goeker M."/>
        </authorList>
    </citation>
    <scope>NUCLEOTIDE SEQUENCE [LARGE SCALE GENOMIC DNA]</scope>
    <source>
        <strain evidence="9 10">DSM 101806</strain>
    </source>
</reference>
<keyword evidence="9" id="KW-0548">Nucleotidyltransferase</keyword>
<keyword evidence="7" id="KW-0501">Molybdenum cofactor biosynthesis</keyword>
<dbReference type="Pfam" id="PF12804">
    <property type="entry name" value="NTP_transf_3"/>
    <property type="match status" value="1"/>
</dbReference>
<evidence type="ECO:0000256" key="3">
    <source>
        <dbReference type="ARBA" id="ARBA00022723"/>
    </source>
</evidence>
<dbReference type="InterPro" id="IPR029044">
    <property type="entry name" value="Nucleotide-diphossugar_trans"/>
</dbReference>
<evidence type="ECO:0000256" key="7">
    <source>
        <dbReference type="ARBA" id="ARBA00023150"/>
    </source>
</evidence>
<organism evidence="9 10">
    <name type="scientific">Sphingomonas kyeonggiensis</name>
    <dbReference type="NCBI Taxonomy" id="1268553"/>
    <lineage>
        <taxon>Bacteria</taxon>
        <taxon>Pseudomonadati</taxon>
        <taxon>Pseudomonadota</taxon>
        <taxon>Alphaproteobacteria</taxon>
        <taxon>Sphingomonadales</taxon>
        <taxon>Sphingomonadaceae</taxon>
        <taxon>Sphingomonas</taxon>
    </lineage>
</organism>
<evidence type="ECO:0000256" key="5">
    <source>
        <dbReference type="ARBA" id="ARBA00022842"/>
    </source>
</evidence>
<evidence type="ECO:0000256" key="1">
    <source>
        <dbReference type="ARBA" id="ARBA00022490"/>
    </source>
</evidence>
<dbReference type="SUPFAM" id="SSF53448">
    <property type="entry name" value="Nucleotide-diphospho-sugar transferases"/>
    <property type="match status" value="1"/>
</dbReference>
<keyword evidence="1" id="KW-0963">Cytoplasm</keyword>
<comment type="caution">
    <text evidence="9">The sequence shown here is derived from an EMBL/GenBank/DDBJ whole genome shotgun (WGS) entry which is preliminary data.</text>
</comment>
<dbReference type="PANTHER" id="PTHR19136:SF81">
    <property type="entry name" value="MOLYBDENUM COFACTOR GUANYLYLTRANSFERASE"/>
    <property type="match status" value="1"/>
</dbReference>
<evidence type="ECO:0000256" key="6">
    <source>
        <dbReference type="ARBA" id="ARBA00023134"/>
    </source>
</evidence>
<dbReference type="GO" id="GO:0046872">
    <property type="term" value="F:metal ion binding"/>
    <property type="evidence" value="ECO:0007669"/>
    <property type="project" value="UniProtKB-KW"/>
</dbReference>
<dbReference type="AlphaFoldDB" id="A0A7W6JZP8"/>
<dbReference type="RefSeq" id="WP_184000778.1">
    <property type="nucleotide sequence ID" value="NZ_JACIEH010000006.1"/>
</dbReference>
<gene>
    <name evidence="9" type="ORF">GGR46_005009</name>
</gene>
<evidence type="ECO:0000313" key="10">
    <source>
        <dbReference type="Proteomes" id="UP000557392"/>
    </source>
</evidence>
<keyword evidence="6" id="KW-0342">GTP-binding</keyword>
<protein>
    <submittedName>
        <fullName evidence="9">Molybdopterin-guanine dinucleotide biosynthesis protein A</fullName>
        <ecNumber evidence="9">2.7.7.77</ecNumber>
    </submittedName>
</protein>
<dbReference type="EC" id="2.7.7.77" evidence="9"/>
<feature type="domain" description="MobA-like NTP transferase" evidence="8">
    <location>
        <begin position="5"/>
        <end position="145"/>
    </location>
</feature>
<keyword evidence="3" id="KW-0479">Metal-binding</keyword>
<dbReference type="GO" id="GO:0006777">
    <property type="term" value="P:Mo-molybdopterin cofactor biosynthetic process"/>
    <property type="evidence" value="ECO:0007669"/>
    <property type="project" value="UniProtKB-KW"/>
</dbReference>
<dbReference type="Gene3D" id="3.90.550.10">
    <property type="entry name" value="Spore Coat Polysaccharide Biosynthesis Protein SpsA, Chain A"/>
    <property type="match status" value="1"/>
</dbReference>
<keyword evidence="10" id="KW-1185">Reference proteome</keyword>
<proteinExistence type="predicted"/>